<sequence length="800" mass="89616">MKQIIVVIAILFVFANAFSQDIFFFREGTDNTFYDQGIVDVNSLGNSTFEHTAPPCCPAYNDKVPCTTSAYDGNTALKFNYTSNEGGAWIVSIYKNDWSLSDLSDYSHLSFYIYSSDGLPQSALPAIGLKALRSDNGAEDNSMTYSLGDYNETVPPSQWTLISIPLETIFNDASNSHLDFSQTKAVVFKQTETTSVSRTLFIDDIAASIQMANVEPVQNLSAVGYDSHVELNWTKPSAGLSYRIEASFDGGTSYEYRGTTSEAFYLDFVRSKGTNLSVKYRVFSTSGINVSDAVGAEATTRDFTDDELLDMVQRYTWRYFWDFAHPTYKLTRERSNDDNPNRITSGGTGMGLMAMIIGYERNYAPQSEIKQAILQILNFLDICPVYHGAFSHWYNGATGQTIPFSPKDDGGDIVETSFAAAGLIALKNYFTGNDAESQQIRLLADKIWRKIDWSWYRRDNQNVLYWHWSPNYGWDMNFAIGGFNETLVTYIMAASSPTYGVPAEVYHQGFARSGAIKNPRQFYGYNLNIAPDYGGPMFWMHYTHLGLDPHKMKDQYADYWTECVNVAKIQHTYSVQNPLSHTNYSDKCWGITASDQADGYSERRPMDNDNGTIAPTAALGSFPYTPVESMKALKYFYRERGAELFGPMGFYDAFNDDLNWVAGSYLAIDQGPILIMLENYRTGLIWNAVMQDADVKNGLTKLGFEVSGTPVDDGIIETTDVKIIQNEQSGKITFRLPEKLKEPATVSIFNMDGKQVLQVQVTSVDKSSVSINIGSLEYGVYLFAIVSGNLKYTGKFFNSK</sequence>
<keyword evidence="4" id="KW-1185">Reference proteome</keyword>
<dbReference type="EMBL" id="JAGUCN010000005">
    <property type="protein sequence ID" value="MBS2210991.1"/>
    <property type="molecule type" value="Genomic_DNA"/>
</dbReference>
<dbReference type="Pfam" id="PF18962">
    <property type="entry name" value="Por_Secre_tail"/>
    <property type="match status" value="1"/>
</dbReference>
<dbReference type="Gene3D" id="2.60.40.3080">
    <property type="match status" value="1"/>
</dbReference>
<comment type="caution">
    <text evidence="3">The sequence shown here is derived from an EMBL/GenBank/DDBJ whole genome shotgun (WGS) entry which is preliminary data.</text>
</comment>
<proteinExistence type="predicted"/>
<name>A0ABS5K8Z4_9BACT</name>
<evidence type="ECO:0000313" key="3">
    <source>
        <dbReference type="EMBL" id="MBS2210991.1"/>
    </source>
</evidence>
<gene>
    <name evidence="3" type="ORF">KEM09_06245</name>
</gene>
<dbReference type="Gene3D" id="2.60.120.430">
    <property type="entry name" value="Galactose-binding lectin"/>
    <property type="match status" value="1"/>
</dbReference>
<dbReference type="RefSeq" id="WP_212226829.1">
    <property type="nucleotide sequence ID" value="NZ_JAGUCN010000005.1"/>
</dbReference>
<protein>
    <submittedName>
        <fullName evidence="3">T9SS type A sorting domain-containing protein</fullName>
    </submittedName>
</protein>
<feature type="domain" description="Secretion system C-terminal sorting" evidence="2">
    <location>
        <begin position="729"/>
        <end position="796"/>
    </location>
</feature>
<dbReference type="InterPro" id="IPR026444">
    <property type="entry name" value="Secre_tail"/>
</dbReference>
<dbReference type="InterPro" id="IPR008979">
    <property type="entry name" value="Galactose-bd-like_sf"/>
</dbReference>
<reference evidence="3 4" key="1">
    <citation type="journal article" date="2014" name="Int. J. Syst. Evol. Microbiol.">
        <title>Carboxylicivirga gen. nov. in the family Marinilabiliaceae with two novel species, Carboxylicivirga mesophila sp. nov. and Carboxylicivirga taeanensis sp. nov., and reclassification of Cytophaga fermentans as Saccharicrinis fermentans gen. nov., comb. nov.</title>
        <authorList>
            <person name="Yang S.H."/>
            <person name="Seo H.S."/>
            <person name="Woo J.H."/>
            <person name="Oh H.M."/>
            <person name="Jang H."/>
            <person name="Lee J.H."/>
            <person name="Kim S.J."/>
            <person name="Kwon K.K."/>
        </authorList>
    </citation>
    <scope>NUCLEOTIDE SEQUENCE [LARGE SCALE GENOMIC DNA]</scope>
    <source>
        <strain evidence="3 4">JCM 18290</strain>
    </source>
</reference>
<dbReference type="InterPro" id="IPR019282">
    <property type="entry name" value="Glycoamylase-like_cons_dom"/>
</dbReference>
<dbReference type="Pfam" id="PF10091">
    <property type="entry name" value="Glycoamylase"/>
    <property type="match status" value="1"/>
</dbReference>
<feature type="domain" description="Glycoamylase-like" evidence="1">
    <location>
        <begin position="478"/>
        <end position="691"/>
    </location>
</feature>
<dbReference type="NCBIfam" id="TIGR04183">
    <property type="entry name" value="Por_Secre_tail"/>
    <property type="match status" value="1"/>
</dbReference>
<evidence type="ECO:0000313" key="4">
    <source>
        <dbReference type="Proteomes" id="UP000721861"/>
    </source>
</evidence>
<dbReference type="Gene3D" id="1.50.10.140">
    <property type="match status" value="1"/>
</dbReference>
<accession>A0ABS5K8Z4</accession>
<evidence type="ECO:0000259" key="2">
    <source>
        <dbReference type="Pfam" id="PF18962"/>
    </source>
</evidence>
<dbReference type="Proteomes" id="UP000721861">
    <property type="component" value="Unassembled WGS sequence"/>
</dbReference>
<evidence type="ECO:0000259" key="1">
    <source>
        <dbReference type="Pfam" id="PF10091"/>
    </source>
</evidence>
<organism evidence="3 4">
    <name type="scientific">Carboxylicivirga mesophila</name>
    <dbReference type="NCBI Taxonomy" id="1166478"/>
    <lineage>
        <taxon>Bacteria</taxon>
        <taxon>Pseudomonadati</taxon>
        <taxon>Bacteroidota</taxon>
        <taxon>Bacteroidia</taxon>
        <taxon>Marinilabiliales</taxon>
        <taxon>Marinilabiliaceae</taxon>
        <taxon>Carboxylicivirga</taxon>
    </lineage>
</organism>
<dbReference type="SUPFAM" id="SSF49785">
    <property type="entry name" value="Galactose-binding domain-like"/>
    <property type="match status" value="1"/>
</dbReference>